<dbReference type="InterPro" id="IPR014710">
    <property type="entry name" value="RmlC-like_jellyroll"/>
</dbReference>
<dbReference type="InterPro" id="IPR009057">
    <property type="entry name" value="Homeodomain-like_sf"/>
</dbReference>
<sequence length="267" mass="31156">MMKLSLLGDTQERRSSMFVQRLEFSFAFSHRPGTAVPFHRHDCFELVYYLEGAGDGVIDNTSYSYSANTFSLIRPAVYHNESHREETDLVCIGFLAHEYPDLSRLLANGTYADPSCQLLPIVSKMKRELLNRSLRFQWKLELLLNEFLIEFERTRTQQFISSSFDYIENYIHENFNQDIHLPSLARMSGYSYDHFRHLFKLKTGESPWNYIISKRIEHAKKLMLSTDLSMSSLCQECGFTSSSQFSGTFRKLTGLTPTEFKRKNFIL</sequence>
<dbReference type="SUPFAM" id="SSF46689">
    <property type="entry name" value="Homeodomain-like"/>
    <property type="match status" value="2"/>
</dbReference>
<dbReference type="OrthoDB" id="2631408at2"/>
<dbReference type="Gene3D" id="2.60.120.10">
    <property type="entry name" value="Jelly Rolls"/>
    <property type="match status" value="1"/>
</dbReference>
<evidence type="ECO:0000256" key="3">
    <source>
        <dbReference type="ARBA" id="ARBA00023163"/>
    </source>
</evidence>
<proteinExistence type="predicted"/>
<dbReference type="CDD" id="cd02208">
    <property type="entry name" value="cupin_RmlC-like"/>
    <property type="match status" value="1"/>
</dbReference>
<evidence type="ECO:0000313" key="5">
    <source>
        <dbReference type="EMBL" id="THF77342.1"/>
    </source>
</evidence>
<dbReference type="AlphaFoldDB" id="A0A4S4BQU9"/>
<dbReference type="EMBL" id="SSOB01000020">
    <property type="protein sequence ID" value="THF77342.1"/>
    <property type="molecule type" value="Genomic_DNA"/>
</dbReference>
<keyword evidence="6" id="KW-1185">Reference proteome</keyword>
<dbReference type="PRINTS" id="PR00032">
    <property type="entry name" value="HTHARAC"/>
</dbReference>
<name>A0A4S4BQU9_9BACL</name>
<keyword evidence="1" id="KW-0805">Transcription regulation</keyword>
<dbReference type="GO" id="GO:0043565">
    <property type="term" value="F:sequence-specific DNA binding"/>
    <property type="evidence" value="ECO:0007669"/>
    <property type="project" value="InterPro"/>
</dbReference>
<keyword evidence="2" id="KW-0238">DNA-binding</keyword>
<organism evidence="5 6">
    <name type="scientific">Cohnella fermenti</name>
    <dbReference type="NCBI Taxonomy" id="2565925"/>
    <lineage>
        <taxon>Bacteria</taxon>
        <taxon>Bacillati</taxon>
        <taxon>Bacillota</taxon>
        <taxon>Bacilli</taxon>
        <taxon>Bacillales</taxon>
        <taxon>Paenibacillaceae</taxon>
        <taxon>Cohnella</taxon>
    </lineage>
</organism>
<dbReference type="PROSITE" id="PS00041">
    <property type="entry name" value="HTH_ARAC_FAMILY_1"/>
    <property type="match status" value="1"/>
</dbReference>
<dbReference type="InterPro" id="IPR037923">
    <property type="entry name" value="HTH-like"/>
</dbReference>
<comment type="caution">
    <text evidence="5">The sequence shown here is derived from an EMBL/GenBank/DDBJ whole genome shotgun (WGS) entry which is preliminary data.</text>
</comment>
<gene>
    <name evidence="5" type="ORF">E6C55_16900</name>
</gene>
<dbReference type="GO" id="GO:0003700">
    <property type="term" value="F:DNA-binding transcription factor activity"/>
    <property type="evidence" value="ECO:0007669"/>
    <property type="project" value="InterPro"/>
</dbReference>
<evidence type="ECO:0000259" key="4">
    <source>
        <dbReference type="PROSITE" id="PS01124"/>
    </source>
</evidence>
<dbReference type="Gene3D" id="1.10.10.60">
    <property type="entry name" value="Homeodomain-like"/>
    <property type="match status" value="2"/>
</dbReference>
<dbReference type="PANTHER" id="PTHR43280:SF2">
    <property type="entry name" value="HTH-TYPE TRANSCRIPTIONAL REGULATOR EXSA"/>
    <property type="match status" value="1"/>
</dbReference>
<dbReference type="PROSITE" id="PS01124">
    <property type="entry name" value="HTH_ARAC_FAMILY_2"/>
    <property type="match status" value="1"/>
</dbReference>
<keyword evidence="3" id="KW-0804">Transcription</keyword>
<dbReference type="InterPro" id="IPR018062">
    <property type="entry name" value="HTH_AraC-typ_CS"/>
</dbReference>
<evidence type="ECO:0000313" key="6">
    <source>
        <dbReference type="Proteomes" id="UP000310636"/>
    </source>
</evidence>
<dbReference type="InterPro" id="IPR018060">
    <property type="entry name" value="HTH_AraC"/>
</dbReference>
<dbReference type="InterPro" id="IPR020449">
    <property type="entry name" value="Tscrpt_reg_AraC-type_HTH"/>
</dbReference>
<accession>A0A4S4BQU9</accession>
<dbReference type="Pfam" id="PF12833">
    <property type="entry name" value="HTH_18"/>
    <property type="match status" value="1"/>
</dbReference>
<evidence type="ECO:0000256" key="2">
    <source>
        <dbReference type="ARBA" id="ARBA00023125"/>
    </source>
</evidence>
<dbReference type="SMART" id="SM00342">
    <property type="entry name" value="HTH_ARAC"/>
    <property type="match status" value="1"/>
</dbReference>
<evidence type="ECO:0000256" key="1">
    <source>
        <dbReference type="ARBA" id="ARBA00023015"/>
    </source>
</evidence>
<feature type="domain" description="HTH araC/xylS-type" evidence="4">
    <location>
        <begin position="165"/>
        <end position="263"/>
    </location>
</feature>
<dbReference type="SUPFAM" id="SSF51215">
    <property type="entry name" value="Regulatory protein AraC"/>
    <property type="match status" value="1"/>
</dbReference>
<dbReference type="Proteomes" id="UP000310636">
    <property type="component" value="Unassembled WGS sequence"/>
</dbReference>
<reference evidence="5 6" key="1">
    <citation type="submission" date="2019-04" db="EMBL/GenBank/DDBJ databases">
        <title>Cohnella sp. nov. isolated from preserved vegetables.</title>
        <authorList>
            <person name="Lin S.-Y."/>
            <person name="Hung M.-H."/>
            <person name="Young C.-C."/>
        </authorList>
    </citation>
    <scope>NUCLEOTIDE SEQUENCE [LARGE SCALE GENOMIC DNA]</scope>
    <source>
        <strain evidence="5 6">CC-MHH1044</strain>
    </source>
</reference>
<dbReference type="PANTHER" id="PTHR43280">
    <property type="entry name" value="ARAC-FAMILY TRANSCRIPTIONAL REGULATOR"/>
    <property type="match status" value="1"/>
</dbReference>
<protein>
    <submittedName>
        <fullName evidence="5">Helix-turn-helix domain-containing protein</fullName>
    </submittedName>
</protein>